<dbReference type="Pfam" id="PF00158">
    <property type="entry name" value="Sigma54_activat"/>
    <property type="match status" value="1"/>
</dbReference>
<dbReference type="SMART" id="SM00448">
    <property type="entry name" value="REC"/>
    <property type="match status" value="1"/>
</dbReference>
<evidence type="ECO:0000313" key="9">
    <source>
        <dbReference type="EMBL" id="GFM36775.1"/>
    </source>
</evidence>
<comment type="caution">
    <text evidence="9">The sequence shown here is derived from an EMBL/GenBank/DDBJ whole genome shotgun (WGS) entry which is preliminary data.</text>
</comment>
<keyword evidence="1" id="KW-0547">Nucleotide-binding</keyword>
<evidence type="ECO:0000256" key="4">
    <source>
        <dbReference type="ARBA" id="ARBA00023125"/>
    </source>
</evidence>
<dbReference type="Pfam" id="PF02954">
    <property type="entry name" value="HTH_8"/>
    <property type="match status" value="1"/>
</dbReference>
<dbReference type="Pfam" id="PF00072">
    <property type="entry name" value="Response_reg"/>
    <property type="match status" value="1"/>
</dbReference>
<reference evidence="9 10" key="1">
    <citation type="submission" date="2020-05" db="EMBL/GenBank/DDBJ databases">
        <title>Draft genome sequence of Desulfovibrio psychrotolerans JS1T.</title>
        <authorList>
            <person name="Ueno A."/>
            <person name="Tamazawa S."/>
            <person name="Tamamura S."/>
            <person name="Murakami T."/>
            <person name="Kiyama T."/>
            <person name="Inomata H."/>
            <person name="Amano Y."/>
            <person name="Miyakawa K."/>
            <person name="Tamaki H."/>
            <person name="Naganuma T."/>
            <person name="Kaneko K."/>
        </authorList>
    </citation>
    <scope>NUCLEOTIDE SEQUENCE [LARGE SCALE GENOMIC DNA]</scope>
    <source>
        <strain evidence="9 10">JS1</strain>
    </source>
</reference>
<dbReference type="GO" id="GO:0006355">
    <property type="term" value="P:regulation of DNA-templated transcription"/>
    <property type="evidence" value="ECO:0007669"/>
    <property type="project" value="InterPro"/>
</dbReference>
<evidence type="ECO:0000256" key="5">
    <source>
        <dbReference type="ARBA" id="ARBA00023163"/>
    </source>
</evidence>
<dbReference type="CDD" id="cd00009">
    <property type="entry name" value="AAA"/>
    <property type="match status" value="1"/>
</dbReference>
<evidence type="ECO:0000256" key="3">
    <source>
        <dbReference type="ARBA" id="ARBA00023015"/>
    </source>
</evidence>
<dbReference type="Gene3D" id="3.40.50.2300">
    <property type="match status" value="1"/>
</dbReference>
<dbReference type="InterPro" id="IPR025662">
    <property type="entry name" value="Sigma_54_int_dom_ATP-bd_1"/>
</dbReference>
<dbReference type="SUPFAM" id="SSF52172">
    <property type="entry name" value="CheY-like"/>
    <property type="match status" value="1"/>
</dbReference>
<dbReference type="GO" id="GO:0005524">
    <property type="term" value="F:ATP binding"/>
    <property type="evidence" value="ECO:0007669"/>
    <property type="project" value="UniProtKB-KW"/>
</dbReference>
<dbReference type="InterPro" id="IPR002078">
    <property type="entry name" value="Sigma_54_int"/>
</dbReference>
<keyword evidence="5" id="KW-0804">Transcription</keyword>
<dbReference type="PANTHER" id="PTHR32071">
    <property type="entry name" value="TRANSCRIPTIONAL REGULATORY PROTEIN"/>
    <property type="match status" value="1"/>
</dbReference>
<dbReference type="Proteomes" id="UP000503820">
    <property type="component" value="Unassembled WGS sequence"/>
</dbReference>
<dbReference type="SUPFAM" id="SSF46689">
    <property type="entry name" value="Homeodomain-like"/>
    <property type="match status" value="1"/>
</dbReference>
<dbReference type="SUPFAM" id="SSF52540">
    <property type="entry name" value="P-loop containing nucleoside triphosphate hydrolases"/>
    <property type="match status" value="1"/>
</dbReference>
<dbReference type="PANTHER" id="PTHR32071:SF117">
    <property type="entry name" value="PTS-DEPENDENT DIHYDROXYACETONE KINASE OPERON REGULATORY PROTEIN-RELATED"/>
    <property type="match status" value="1"/>
</dbReference>
<keyword evidence="2" id="KW-0067">ATP-binding</keyword>
<dbReference type="PROSITE" id="PS00675">
    <property type="entry name" value="SIGMA54_INTERACT_1"/>
    <property type="match status" value="1"/>
</dbReference>
<evidence type="ECO:0000256" key="2">
    <source>
        <dbReference type="ARBA" id="ARBA00022840"/>
    </source>
</evidence>
<evidence type="ECO:0000259" key="8">
    <source>
        <dbReference type="PROSITE" id="PS50110"/>
    </source>
</evidence>
<feature type="domain" description="Sigma-54 factor interaction" evidence="7">
    <location>
        <begin position="154"/>
        <end position="383"/>
    </location>
</feature>
<dbReference type="PROSITE" id="PS50110">
    <property type="entry name" value="RESPONSE_REGULATORY"/>
    <property type="match status" value="1"/>
</dbReference>
<evidence type="ECO:0000256" key="1">
    <source>
        <dbReference type="ARBA" id="ARBA00022741"/>
    </source>
</evidence>
<dbReference type="Gene3D" id="1.10.8.60">
    <property type="match status" value="1"/>
</dbReference>
<feature type="modified residue" description="4-aspartylphosphate" evidence="6">
    <location>
        <position position="65"/>
    </location>
</feature>
<accession>A0A7J0BUD9</accession>
<organism evidence="9 10">
    <name type="scientific">Desulfovibrio psychrotolerans</name>
    <dbReference type="NCBI Taxonomy" id="415242"/>
    <lineage>
        <taxon>Bacteria</taxon>
        <taxon>Pseudomonadati</taxon>
        <taxon>Thermodesulfobacteriota</taxon>
        <taxon>Desulfovibrionia</taxon>
        <taxon>Desulfovibrionales</taxon>
        <taxon>Desulfovibrionaceae</taxon>
        <taxon>Desulfovibrio</taxon>
    </lineage>
</organism>
<dbReference type="PROSITE" id="PS50045">
    <property type="entry name" value="SIGMA54_INTERACT_4"/>
    <property type="match status" value="1"/>
</dbReference>
<dbReference type="Pfam" id="PF25601">
    <property type="entry name" value="AAA_lid_14"/>
    <property type="match status" value="1"/>
</dbReference>
<dbReference type="InterPro" id="IPR009057">
    <property type="entry name" value="Homeodomain-like_sf"/>
</dbReference>
<evidence type="ECO:0000313" key="10">
    <source>
        <dbReference type="Proteomes" id="UP000503820"/>
    </source>
</evidence>
<dbReference type="Gene3D" id="3.40.50.300">
    <property type="entry name" value="P-loop containing nucleotide triphosphate hydrolases"/>
    <property type="match status" value="1"/>
</dbReference>
<feature type="domain" description="Response regulatory" evidence="8">
    <location>
        <begin position="14"/>
        <end position="130"/>
    </location>
</feature>
<dbReference type="InterPro" id="IPR058031">
    <property type="entry name" value="AAA_lid_NorR"/>
</dbReference>
<sequence>MSVAVAEGQRISLGMLIVDDEKDFARGLARLITGRFKDLRVEMAHSGAQALAMLQGGGFHIMMTDLRMPEMTGMELLTNALKLQPDISMVMLTAHGTIETAVQALKAGAYDFLTKPIEPDQLFHIVRKGMERATLLVENKRLRQMVDSGSTGELVGESSVMQRLRYVVQAVAGSDYTVLVRGESGTGKELVARLIHRMSNRAEMPFMAVNCPAIPEHLLESELFGHMKGAFTGADQDRKGLFASADRGTLLLDEIGDISASIQIKLLRVLQDGEIRPVGSNTSISVSTRVVASTNQDLEARIADKTFREDLYYRLNVLSVSVPPLRERTEDIPLLVHHFLRLACRDMGVAEKSVTPEVLDYLTAKPWHGNVRELQSYVRRLVVFCVGDTVDMGLVYHVEQGAQPSFVSSAGGRASVAGGMGPYKEAKGRVTDEFTKNYVRDLLASTGGNISEAARVSGLSRVALQKILARLDIDASSFR</sequence>
<dbReference type="EMBL" id="BLVP01000007">
    <property type="protein sequence ID" value="GFM36775.1"/>
    <property type="molecule type" value="Genomic_DNA"/>
</dbReference>
<dbReference type="RefSeq" id="WP_174409431.1">
    <property type="nucleotide sequence ID" value="NZ_BLVP01000007.1"/>
</dbReference>
<name>A0A7J0BUD9_9BACT</name>
<dbReference type="GO" id="GO:0043565">
    <property type="term" value="F:sequence-specific DNA binding"/>
    <property type="evidence" value="ECO:0007669"/>
    <property type="project" value="InterPro"/>
</dbReference>
<dbReference type="AlphaFoldDB" id="A0A7J0BUD9"/>
<dbReference type="Gene3D" id="1.10.10.60">
    <property type="entry name" value="Homeodomain-like"/>
    <property type="match status" value="1"/>
</dbReference>
<dbReference type="SMART" id="SM00382">
    <property type="entry name" value="AAA"/>
    <property type="match status" value="1"/>
</dbReference>
<proteinExistence type="predicted"/>
<keyword evidence="3" id="KW-0805">Transcription regulation</keyword>
<dbReference type="GO" id="GO:0000160">
    <property type="term" value="P:phosphorelay signal transduction system"/>
    <property type="evidence" value="ECO:0007669"/>
    <property type="project" value="InterPro"/>
</dbReference>
<dbReference type="InterPro" id="IPR002197">
    <property type="entry name" value="HTH_Fis"/>
</dbReference>
<dbReference type="InterPro" id="IPR011006">
    <property type="entry name" value="CheY-like_superfamily"/>
</dbReference>
<keyword evidence="6" id="KW-0597">Phosphoprotein</keyword>
<keyword evidence="10" id="KW-1185">Reference proteome</keyword>
<dbReference type="InterPro" id="IPR001789">
    <property type="entry name" value="Sig_transdc_resp-reg_receiver"/>
</dbReference>
<dbReference type="InterPro" id="IPR003593">
    <property type="entry name" value="AAA+_ATPase"/>
</dbReference>
<protein>
    <submittedName>
        <fullName evidence="9">Fis family transcriptional regulator</fullName>
    </submittedName>
</protein>
<dbReference type="FunFam" id="3.40.50.300:FF:000006">
    <property type="entry name" value="DNA-binding transcriptional regulator NtrC"/>
    <property type="match status" value="1"/>
</dbReference>
<evidence type="ECO:0000259" key="7">
    <source>
        <dbReference type="PROSITE" id="PS50045"/>
    </source>
</evidence>
<keyword evidence="4" id="KW-0238">DNA-binding</keyword>
<evidence type="ECO:0000256" key="6">
    <source>
        <dbReference type="PROSITE-ProRule" id="PRU00169"/>
    </source>
</evidence>
<dbReference type="InterPro" id="IPR027417">
    <property type="entry name" value="P-loop_NTPase"/>
</dbReference>
<gene>
    <name evidence="9" type="ORF">DSM19430T_14590</name>
</gene>